<proteinExistence type="predicted"/>
<dbReference type="Proteomes" id="UP000886520">
    <property type="component" value="Chromosome 9"/>
</dbReference>
<accession>A0A9D4ZIJ7</accession>
<evidence type="ECO:0000313" key="1">
    <source>
        <dbReference type="EMBL" id="KAI5075217.1"/>
    </source>
</evidence>
<name>A0A9D4ZIJ7_ADICA</name>
<sequence length="77" mass="8308">MALTVMADAPSPGNTASVYWLAPNCSGAVNPFSLSVAEPMVSLFHFSAGQKAVLWRIRSYIEQSLPSCDQPKIVSHK</sequence>
<keyword evidence="2" id="KW-1185">Reference proteome</keyword>
<protein>
    <submittedName>
        <fullName evidence="1">Uncharacterized protein</fullName>
    </submittedName>
</protein>
<dbReference type="AlphaFoldDB" id="A0A9D4ZIJ7"/>
<reference evidence="1" key="1">
    <citation type="submission" date="2021-01" db="EMBL/GenBank/DDBJ databases">
        <title>Adiantum capillus-veneris genome.</title>
        <authorList>
            <person name="Fang Y."/>
            <person name="Liao Q."/>
        </authorList>
    </citation>
    <scope>NUCLEOTIDE SEQUENCE</scope>
    <source>
        <strain evidence="1">H3</strain>
        <tissue evidence="1">Leaf</tissue>
    </source>
</reference>
<organism evidence="1 2">
    <name type="scientific">Adiantum capillus-veneris</name>
    <name type="common">Maidenhair fern</name>
    <dbReference type="NCBI Taxonomy" id="13818"/>
    <lineage>
        <taxon>Eukaryota</taxon>
        <taxon>Viridiplantae</taxon>
        <taxon>Streptophyta</taxon>
        <taxon>Embryophyta</taxon>
        <taxon>Tracheophyta</taxon>
        <taxon>Polypodiopsida</taxon>
        <taxon>Polypodiidae</taxon>
        <taxon>Polypodiales</taxon>
        <taxon>Pteridineae</taxon>
        <taxon>Pteridaceae</taxon>
        <taxon>Vittarioideae</taxon>
        <taxon>Adiantum</taxon>
    </lineage>
</organism>
<evidence type="ECO:0000313" key="2">
    <source>
        <dbReference type="Proteomes" id="UP000886520"/>
    </source>
</evidence>
<comment type="caution">
    <text evidence="1">The sequence shown here is derived from an EMBL/GenBank/DDBJ whole genome shotgun (WGS) entry which is preliminary data.</text>
</comment>
<dbReference type="EMBL" id="JABFUD020000009">
    <property type="protein sequence ID" value="KAI5075217.1"/>
    <property type="molecule type" value="Genomic_DNA"/>
</dbReference>
<gene>
    <name evidence="1" type="ORF">GOP47_0009293</name>
</gene>